<dbReference type="PANTHER" id="PTHR39335:SF1">
    <property type="entry name" value="BLL4220 PROTEIN"/>
    <property type="match status" value="1"/>
</dbReference>
<sequence>MLTRMLAVLAAATVLSTMPASAEDYAAGAVKTMMTDKGDVLVGEGGMTLYVFDKDAKGQSNCYGECAVLWPPFIAVKGASADGEFTLVSRKDGMKQWAYDGKPLYFWQKDKKPGDTTGDGVKGVWHVVKDN</sequence>
<gene>
    <name evidence="2" type="ORF">HDIA_1453</name>
</gene>
<name>A0A2C9D3Y9_9HYPH</name>
<dbReference type="Proteomes" id="UP000223606">
    <property type="component" value="Chromosome 1"/>
</dbReference>
<evidence type="ECO:0008006" key="4">
    <source>
        <dbReference type="Google" id="ProtNLM"/>
    </source>
</evidence>
<evidence type="ECO:0000256" key="1">
    <source>
        <dbReference type="SAM" id="SignalP"/>
    </source>
</evidence>
<dbReference type="OrthoDB" id="9800666at2"/>
<proteinExistence type="predicted"/>
<dbReference type="EMBL" id="LT960614">
    <property type="protein sequence ID" value="SON54994.1"/>
    <property type="molecule type" value="Genomic_DNA"/>
</dbReference>
<feature type="chain" id="PRO_5013152390" description="Lipoprotein with Yx(FWY)xxD motif" evidence="1">
    <location>
        <begin position="23"/>
        <end position="131"/>
    </location>
</feature>
<dbReference type="PIRSF" id="PIRSF029720">
    <property type="entry name" value="UCP029720"/>
    <property type="match status" value="1"/>
</dbReference>
<keyword evidence="1" id="KW-0732">Signal</keyword>
<dbReference type="AlphaFoldDB" id="A0A2C9D3Y9"/>
<protein>
    <recommendedName>
        <fullName evidence="4">Lipoprotein with Yx(FWY)xxD motif</fullName>
    </recommendedName>
</protein>
<dbReference type="Pfam" id="PF03640">
    <property type="entry name" value="Lipoprotein_15"/>
    <property type="match status" value="2"/>
</dbReference>
<dbReference type="GO" id="GO:0043448">
    <property type="term" value="P:alkane catabolic process"/>
    <property type="evidence" value="ECO:0007669"/>
    <property type="project" value="TreeGrafter"/>
</dbReference>
<dbReference type="KEGG" id="hdi:HDIA_1453"/>
<dbReference type="RefSeq" id="WP_099555568.1">
    <property type="nucleotide sequence ID" value="NZ_LT960614.1"/>
</dbReference>
<evidence type="ECO:0000313" key="2">
    <source>
        <dbReference type="EMBL" id="SON54994.1"/>
    </source>
</evidence>
<dbReference type="InterPro" id="IPR005297">
    <property type="entry name" value="Lipoprotein_repeat"/>
</dbReference>
<accession>A0A2C9D3Y9</accession>
<feature type="signal peptide" evidence="1">
    <location>
        <begin position="1"/>
        <end position="22"/>
    </location>
</feature>
<keyword evidence="3" id="KW-1185">Reference proteome</keyword>
<evidence type="ECO:0000313" key="3">
    <source>
        <dbReference type="Proteomes" id="UP000223606"/>
    </source>
</evidence>
<dbReference type="PANTHER" id="PTHR39335">
    <property type="entry name" value="BLL4220 PROTEIN"/>
    <property type="match status" value="1"/>
</dbReference>
<dbReference type="InterPro" id="IPR014558">
    <property type="entry name" value="UCP029720"/>
</dbReference>
<organism evidence="2 3">
    <name type="scientific">Hartmannibacter diazotrophicus</name>
    <dbReference type="NCBI Taxonomy" id="1482074"/>
    <lineage>
        <taxon>Bacteria</taxon>
        <taxon>Pseudomonadati</taxon>
        <taxon>Pseudomonadota</taxon>
        <taxon>Alphaproteobacteria</taxon>
        <taxon>Hyphomicrobiales</taxon>
        <taxon>Pleomorphomonadaceae</taxon>
        <taxon>Hartmannibacter</taxon>
    </lineage>
</organism>
<reference evidence="3" key="1">
    <citation type="submission" date="2017-09" db="EMBL/GenBank/DDBJ databases">
        <title>Genome sequence of Nannocystis excedens DSM 71.</title>
        <authorList>
            <person name="Blom J."/>
        </authorList>
    </citation>
    <scope>NUCLEOTIDE SEQUENCE [LARGE SCALE GENOMIC DNA]</scope>
    <source>
        <strain evidence="3">type strain: E19</strain>
    </source>
</reference>